<keyword evidence="4" id="KW-1185">Reference proteome</keyword>
<dbReference type="AlphaFoldDB" id="A0A260ZFI4"/>
<evidence type="ECO:0000313" key="3">
    <source>
        <dbReference type="EMBL" id="OZF84224.1"/>
    </source>
</evidence>
<protein>
    <recommendedName>
        <fullName evidence="1">USP domain-containing protein</fullName>
    </recommendedName>
</protein>
<proteinExistence type="predicted"/>
<evidence type="ECO:0000313" key="5">
    <source>
        <dbReference type="Proteomes" id="UP000483820"/>
    </source>
</evidence>
<dbReference type="Proteomes" id="UP000483820">
    <property type="component" value="Chromosome X"/>
</dbReference>
<sequence length="433" mass="49687">MRTTNTDRSQSEEKSSREPRLLGALVRWVGTSFRSRKVNVSANNKMAMLKLSSHINKTHPSTPEESMLAFHGTCETAFTPSQKELDAIRWKKATADEIKAYILELTEHDHVKNYEKGYGESHRKLMKFVAMMFTPELVAAILEKIPINHLVIMNNPSKECFAIATLQALIACPPFCDYVKTKVPVTPIDHEIRSILAQYAVCWPLIQCSHLLDLVMNYERTVEEDAEDFYRLLEDNYFDDSFPMPTEEKTFHCYNCRETQIIVDKKTRISLPPILYDETTATMGGLMTYKLQGHEKVEKTCQKCGESEGCFITKCIFGDMFFISASITHHYADGRIADFDPCVDLGNLEKTKKSSEWRLAGVVHHERIDKHSAHYVAVIDRHNNDYLMNDSSCSKISCMSEIIRKHGKPYFAIYYRSTWKERPKVETSSSTSN</sequence>
<dbReference type="Pfam" id="PF00443">
    <property type="entry name" value="UCH"/>
    <property type="match status" value="1"/>
</dbReference>
<dbReference type="InterPro" id="IPR038765">
    <property type="entry name" value="Papain-like_cys_pep_sf"/>
</dbReference>
<dbReference type="PROSITE" id="PS50235">
    <property type="entry name" value="USP_3"/>
    <property type="match status" value="1"/>
</dbReference>
<dbReference type="GO" id="GO:0004843">
    <property type="term" value="F:cysteine-type deubiquitinase activity"/>
    <property type="evidence" value="ECO:0007669"/>
    <property type="project" value="InterPro"/>
</dbReference>
<evidence type="ECO:0000259" key="1">
    <source>
        <dbReference type="PROSITE" id="PS50235"/>
    </source>
</evidence>
<dbReference type="Proteomes" id="UP000216624">
    <property type="component" value="Unassembled WGS sequence"/>
</dbReference>
<reference evidence="2 5" key="3">
    <citation type="submission" date="2019-12" db="EMBL/GenBank/DDBJ databases">
        <title>Chromosome-level assembly of the Caenorhabditis remanei genome.</title>
        <authorList>
            <person name="Teterina A.A."/>
            <person name="Willis J.H."/>
            <person name="Phillips P.C."/>
        </authorList>
    </citation>
    <scope>NUCLEOTIDE SEQUENCE [LARGE SCALE GENOMIC DNA]</scope>
    <source>
        <strain evidence="2 5">PX506</strain>
        <tissue evidence="2">Whole organism</tissue>
    </source>
</reference>
<reference evidence="3" key="1">
    <citation type="submission" date="2017-08" db="EMBL/GenBank/DDBJ databases">
        <authorList>
            <person name="de Groot N.N."/>
        </authorList>
    </citation>
    <scope>NUCLEOTIDE SEQUENCE [LARGE SCALE GENOMIC DNA]</scope>
    <source>
        <strain evidence="3">PX439</strain>
    </source>
</reference>
<evidence type="ECO:0000313" key="4">
    <source>
        <dbReference type="Proteomes" id="UP000216624"/>
    </source>
</evidence>
<evidence type="ECO:0000313" key="2">
    <source>
        <dbReference type="EMBL" id="KAF1746922.1"/>
    </source>
</evidence>
<comment type="caution">
    <text evidence="3">The sequence shown here is derived from an EMBL/GenBank/DDBJ whole genome shotgun (WGS) entry which is preliminary data.</text>
</comment>
<dbReference type="SUPFAM" id="SSF54001">
    <property type="entry name" value="Cysteine proteinases"/>
    <property type="match status" value="1"/>
</dbReference>
<accession>A0A260ZFI4</accession>
<gene>
    <name evidence="3" type="ORF">FL82_15319</name>
    <name evidence="2" type="ORF">GCK72_023380</name>
</gene>
<reference evidence="4" key="2">
    <citation type="submission" date="2017-08" db="EMBL/GenBank/DDBJ databases">
        <authorList>
            <person name="Fierst J.L."/>
        </authorList>
    </citation>
    <scope>NUCLEOTIDE SEQUENCE [LARGE SCALE GENOMIC DNA]</scope>
    <source>
        <strain evidence="4">PX439</strain>
    </source>
</reference>
<feature type="domain" description="USP" evidence="1">
    <location>
        <begin position="151"/>
        <end position="417"/>
    </location>
</feature>
<feature type="non-terminal residue" evidence="3">
    <location>
        <position position="1"/>
    </location>
</feature>
<dbReference type="InterPro" id="IPR028889">
    <property type="entry name" value="USP"/>
</dbReference>
<name>A0A260ZFI4_CAERE</name>
<organism evidence="3 4">
    <name type="scientific">Caenorhabditis remanei</name>
    <name type="common">Caenorhabditis vulgaris</name>
    <dbReference type="NCBI Taxonomy" id="31234"/>
    <lineage>
        <taxon>Eukaryota</taxon>
        <taxon>Metazoa</taxon>
        <taxon>Ecdysozoa</taxon>
        <taxon>Nematoda</taxon>
        <taxon>Chromadorea</taxon>
        <taxon>Rhabditida</taxon>
        <taxon>Rhabditina</taxon>
        <taxon>Rhabditomorpha</taxon>
        <taxon>Rhabditoidea</taxon>
        <taxon>Rhabditidae</taxon>
        <taxon>Peloderinae</taxon>
        <taxon>Caenorhabditis</taxon>
    </lineage>
</organism>
<dbReference type="Gene3D" id="3.90.70.10">
    <property type="entry name" value="Cysteine proteinases"/>
    <property type="match status" value="1"/>
</dbReference>
<dbReference type="InterPro" id="IPR001394">
    <property type="entry name" value="Peptidase_C19_UCH"/>
</dbReference>
<dbReference type="GO" id="GO:0016579">
    <property type="term" value="P:protein deubiquitination"/>
    <property type="evidence" value="ECO:0007669"/>
    <property type="project" value="InterPro"/>
</dbReference>
<dbReference type="EMBL" id="NMWX01000163">
    <property type="protein sequence ID" value="OZF84224.1"/>
    <property type="molecule type" value="Genomic_DNA"/>
</dbReference>
<dbReference type="EMBL" id="WUAV01000006">
    <property type="protein sequence ID" value="KAF1746922.1"/>
    <property type="molecule type" value="Genomic_DNA"/>
</dbReference>